<dbReference type="InterPro" id="IPR020846">
    <property type="entry name" value="MFS_dom"/>
</dbReference>
<dbReference type="STRING" id="1462526.BN990_03917"/>
<dbReference type="GO" id="GO:0005886">
    <property type="term" value="C:plasma membrane"/>
    <property type="evidence" value="ECO:0007669"/>
    <property type="project" value="UniProtKB-SubCell"/>
</dbReference>
<dbReference type="Gene3D" id="1.20.1250.20">
    <property type="entry name" value="MFS general substrate transporter like domains"/>
    <property type="match status" value="1"/>
</dbReference>
<feature type="transmembrane region" description="Helical" evidence="6">
    <location>
        <begin position="264"/>
        <end position="281"/>
    </location>
</feature>
<dbReference type="Proteomes" id="UP000028875">
    <property type="component" value="Unassembled WGS sequence"/>
</dbReference>
<sequence>MSKSNKEILKIKYQYYFIEAIYNLGIVVFAATLYLYLENIGHNLNEISLFISLFWITSLLTEIPSGVLSDSFGRKNTMIISCVVRAIGLLIIAFSHGELTYLIAGATLTALGESLKSGTWDSWFVDNIKRINSEFPIDKVFSTNGVISQTISIFGGFIGAQFFANINLSYPISLGAILLLITAIVVIFFVKEGDSKYKKQKFKISNSFKEFFTTLNLGYKYFKSNHYFSLVCLTLVPLTIILAGPGNQWQLFFQPDQDNIRTGYIWIFIGVSTLFGTWVIGRIPNLNKYRISILLVNIIINTLCISILVFLENFYVAVFLFLIHVFITAGDEILRITFLHNNIPSENRSTLMSFFYTLEALFTIIGLTLVGMISENFSMGLAWLICAITGFIISFPLLLYVKNKKDVA</sequence>
<dbReference type="InterPro" id="IPR036259">
    <property type="entry name" value="MFS_trans_sf"/>
</dbReference>
<feature type="transmembrane region" description="Helical" evidence="6">
    <location>
        <begin position="380"/>
        <end position="401"/>
    </location>
</feature>
<keyword evidence="9" id="KW-1185">Reference proteome</keyword>
<comment type="caution">
    <text evidence="8">The sequence shown here is derived from an EMBL/GenBank/DDBJ whole genome shotgun (WGS) entry which is preliminary data.</text>
</comment>
<feature type="transmembrane region" description="Helical" evidence="6">
    <location>
        <begin position="317"/>
        <end position="334"/>
    </location>
</feature>
<dbReference type="OrthoDB" id="9816124at2"/>
<dbReference type="InterPro" id="IPR005829">
    <property type="entry name" value="Sugar_transporter_CS"/>
</dbReference>
<feature type="transmembrane region" description="Helical" evidence="6">
    <location>
        <begin position="354"/>
        <end position="374"/>
    </location>
</feature>
<dbReference type="RefSeq" id="WP_074436707.1">
    <property type="nucleotide sequence ID" value="NZ_BNER01000005.1"/>
</dbReference>
<feature type="transmembrane region" description="Helical" evidence="6">
    <location>
        <begin position="76"/>
        <end position="95"/>
    </location>
</feature>
<keyword evidence="3 6" id="KW-0812">Transmembrane</keyword>
<feature type="transmembrane region" description="Helical" evidence="6">
    <location>
        <begin position="293"/>
        <end position="311"/>
    </location>
</feature>
<protein>
    <submittedName>
        <fullName evidence="8">Enterobactin exporter EntS</fullName>
    </submittedName>
</protein>
<organism evidence="8 9">
    <name type="scientific">Virgibacillus massiliensis</name>
    <dbReference type="NCBI Taxonomy" id="1462526"/>
    <lineage>
        <taxon>Bacteria</taxon>
        <taxon>Bacillati</taxon>
        <taxon>Bacillota</taxon>
        <taxon>Bacilli</taxon>
        <taxon>Bacillales</taxon>
        <taxon>Bacillaceae</taxon>
        <taxon>Virgibacillus</taxon>
    </lineage>
</organism>
<dbReference type="PROSITE" id="PS50850">
    <property type="entry name" value="MFS"/>
    <property type="match status" value="1"/>
</dbReference>
<dbReference type="EMBL" id="CCDP010000003">
    <property type="protein sequence ID" value="CDQ41544.1"/>
    <property type="molecule type" value="Genomic_DNA"/>
</dbReference>
<keyword evidence="2" id="KW-0813">Transport</keyword>
<evidence type="ECO:0000256" key="4">
    <source>
        <dbReference type="ARBA" id="ARBA00022989"/>
    </source>
</evidence>
<dbReference type="PANTHER" id="PTHR23530:SF1">
    <property type="entry name" value="PERMEASE, MAJOR FACILITATOR SUPERFAMILY-RELATED"/>
    <property type="match status" value="1"/>
</dbReference>
<proteinExistence type="predicted"/>
<reference evidence="8 9" key="1">
    <citation type="submission" date="2014-03" db="EMBL/GenBank/DDBJ databases">
        <authorList>
            <person name="Urmite Genomes U."/>
        </authorList>
    </citation>
    <scope>NUCLEOTIDE SEQUENCE [LARGE SCALE GENOMIC DNA]</scope>
    <source>
        <strain evidence="8 9">Vm-5</strain>
    </source>
</reference>
<name>A0A024QGC5_9BACI</name>
<accession>A0A024QGC5</accession>
<dbReference type="PROSITE" id="PS00216">
    <property type="entry name" value="SUGAR_TRANSPORT_1"/>
    <property type="match status" value="1"/>
</dbReference>
<gene>
    <name evidence="8" type="ORF">BN990_03917</name>
</gene>
<evidence type="ECO:0000256" key="2">
    <source>
        <dbReference type="ARBA" id="ARBA00022448"/>
    </source>
</evidence>
<keyword evidence="5 6" id="KW-0472">Membrane</keyword>
<reference evidence="9" key="2">
    <citation type="submission" date="2014-05" db="EMBL/GenBank/DDBJ databases">
        <title>Draft genome sequence of Virgibacillus massiliensis Vm-5.</title>
        <authorList>
            <person name="Khelaifia S."/>
            <person name="Croce O."/>
            <person name="Lagier J.C."/>
            <person name="Raoult D."/>
        </authorList>
    </citation>
    <scope>NUCLEOTIDE SEQUENCE [LARGE SCALE GENOMIC DNA]</scope>
    <source>
        <strain evidence="9">Vm-5</strain>
    </source>
</reference>
<feature type="transmembrane region" description="Helical" evidence="6">
    <location>
        <begin position="170"/>
        <end position="190"/>
    </location>
</feature>
<evidence type="ECO:0000256" key="6">
    <source>
        <dbReference type="SAM" id="Phobius"/>
    </source>
</evidence>
<comment type="subcellular location">
    <subcellularLocation>
        <location evidence="1">Cell membrane</location>
        <topology evidence="1">Multi-pass membrane protein</topology>
    </subcellularLocation>
</comment>
<evidence type="ECO:0000259" key="7">
    <source>
        <dbReference type="PROSITE" id="PS50850"/>
    </source>
</evidence>
<dbReference type="eggNOG" id="COG2814">
    <property type="taxonomic scope" value="Bacteria"/>
</dbReference>
<evidence type="ECO:0000313" key="8">
    <source>
        <dbReference type="EMBL" id="CDQ41544.1"/>
    </source>
</evidence>
<dbReference type="InterPro" id="IPR053160">
    <property type="entry name" value="MFS_DHA3_Transporter"/>
</dbReference>
<evidence type="ECO:0000313" key="9">
    <source>
        <dbReference type="Proteomes" id="UP000028875"/>
    </source>
</evidence>
<dbReference type="AlphaFoldDB" id="A0A024QGC5"/>
<dbReference type="SUPFAM" id="SSF103473">
    <property type="entry name" value="MFS general substrate transporter"/>
    <property type="match status" value="1"/>
</dbReference>
<dbReference type="GO" id="GO:0022857">
    <property type="term" value="F:transmembrane transporter activity"/>
    <property type="evidence" value="ECO:0007669"/>
    <property type="project" value="InterPro"/>
</dbReference>
<feature type="transmembrane region" description="Helical" evidence="6">
    <location>
        <begin position="49"/>
        <end position="69"/>
    </location>
</feature>
<feature type="transmembrane region" description="Helical" evidence="6">
    <location>
        <begin position="227"/>
        <end position="244"/>
    </location>
</feature>
<evidence type="ECO:0000256" key="1">
    <source>
        <dbReference type="ARBA" id="ARBA00004651"/>
    </source>
</evidence>
<feature type="transmembrane region" description="Helical" evidence="6">
    <location>
        <begin position="20"/>
        <end position="37"/>
    </location>
</feature>
<evidence type="ECO:0000256" key="3">
    <source>
        <dbReference type="ARBA" id="ARBA00022692"/>
    </source>
</evidence>
<evidence type="ECO:0000256" key="5">
    <source>
        <dbReference type="ARBA" id="ARBA00023136"/>
    </source>
</evidence>
<keyword evidence="4 6" id="KW-1133">Transmembrane helix</keyword>
<dbReference type="Pfam" id="PF07690">
    <property type="entry name" value="MFS_1"/>
    <property type="match status" value="1"/>
</dbReference>
<dbReference type="InterPro" id="IPR011701">
    <property type="entry name" value="MFS"/>
</dbReference>
<dbReference type="PANTHER" id="PTHR23530">
    <property type="entry name" value="TRANSPORT PROTEIN-RELATED"/>
    <property type="match status" value="1"/>
</dbReference>
<feature type="domain" description="Major facilitator superfamily (MFS) profile" evidence="7">
    <location>
        <begin position="11"/>
        <end position="405"/>
    </location>
</feature>